<proteinExistence type="predicted"/>
<evidence type="ECO:0000256" key="1">
    <source>
        <dbReference type="SAM" id="Phobius"/>
    </source>
</evidence>
<accession>A0A9E9C5K9</accession>
<evidence type="ECO:0000313" key="2">
    <source>
        <dbReference type="EMBL" id="WAK84814.1"/>
    </source>
</evidence>
<organism evidence="2">
    <name type="scientific">Amicula sp. isolate GU52X-4 cfCalB7</name>
    <dbReference type="NCBI Taxonomy" id="3003489"/>
    <lineage>
        <taxon>Eukaryota</taxon>
        <taxon>Sar</taxon>
        <taxon>Stramenopiles</taxon>
        <taxon>Ochrophyta</taxon>
        <taxon>Bacillariophyta</taxon>
        <taxon>Bacillariophyceae</taxon>
        <taxon>Bacillariophycidae</taxon>
        <taxon>Naviculales</taxon>
        <taxon>Naviculaceae</taxon>
        <taxon>Amicula</taxon>
    </lineage>
</organism>
<keyword evidence="1" id="KW-0812">Transmembrane</keyword>
<sequence length="310" mass="36645">MKILLRQGNLSLKPLMIILLLVSYTFFVFYVGIRFGYFLSKILYDFVDQINKNDLYKRIQFRKEFTVKTITRFIPRLIVKFFKKYVNRVFGKIFQTYLTVYIFVGSFLSLLKKLKFDFSQWKYNFRLLRRFLGITSVTRRVIDKFRQQLSFPDQLIETLIKLKEITLLLISGSGLIPIAVILYIILLGLLVGIFGIFLGFLLGVYAHEDELDIFFLFFLLQILYATNKFPDHLLGPNIFECDRFSRLTPIEQLEPRQSKLTMKNYDSLPLPFSMINSPIINVETAIFMQKSTNFEFELVQFYGNKFGKKI</sequence>
<feature type="transmembrane region" description="Helical" evidence="1">
    <location>
        <begin position="180"/>
        <end position="205"/>
    </location>
</feature>
<name>A0A9E9C5K9_9STRA</name>
<keyword evidence="2" id="KW-0934">Plastid</keyword>
<reference evidence="2" key="1">
    <citation type="submission" date="2022-04" db="EMBL/GenBank/DDBJ databases">
        <title>Plastid genome of Amicula sp.</title>
        <authorList>
            <person name="Gastineau R."/>
            <person name="Li C."/>
            <person name="Ashworth M.P."/>
            <person name="Witkowski A."/>
            <person name="Turmel M."/>
            <person name="Gorecka E."/>
            <person name="Frankovich T."/>
            <person name="Wachnicka A."/>
            <person name="Lobban C.S."/>
            <person name="Theriot E.C."/>
            <person name="Otis C."/>
            <person name="Dabek P."/>
            <person name="Binczewska A."/>
            <person name="Lemieux C."/>
        </authorList>
    </citation>
    <scope>NUCLEOTIDE SEQUENCE</scope>
    <source>
        <strain evidence="2">GU52X-4 cfCalB7</strain>
    </source>
</reference>
<feature type="transmembrane region" description="Helical" evidence="1">
    <location>
        <begin position="93"/>
        <end position="111"/>
    </location>
</feature>
<protein>
    <submittedName>
        <fullName evidence="2">Uncharacterized protein</fullName>
    </submittedName>
</protein>
<dbReference type="EMBL" id="ON390793">
    <property type="protein sequence ID" value="WAK84814.1"/>
    <property type="molecule type" value="Genomic_DNA"/>
</dbReference>
<keyword evidence="1" id="KW-0472">Membrane</keyword>
<feature type="transmembrane region" description="Helical" evidence="1">
    <location>
        <begin position="12"/>
        <end position="33"/>
    </location>
</feature>
<keyword evidence="1" id="KW-1133">Transmembrane helix</keyword>
<gene>
    <name evidence="2" type="primary">orf310a</name>
</gene>
<geneLocation type="plastid" evidence="2"/>
<dbReference type="AlphaFoldDB" id="A0A9E9C5K9"/>